<dbReference type="EMBL" id="ML208384">
    <property type="protein sequence ID" value="TFK67121.1"/>
    <property type="molecule type" value="Genomic_DNA"/>
</dbReference>
<proteinExistence type="predicted"/>
<protein>
    <submittedName>
        <fullName evidence="1">STE3-domain-containing protein</fullName>
    </submittedName>
</protein>
<evidence type="ECO:0000313" key="2">
    <source>
        <dbReference type="Proteomes" id="UP000308600"/>
    </source>
</evidence>
<keyword evidence="2" id="KW-1185">Reference proteome</keyword>
<organism evidence="1 2">
    <name type="scientific">Pluteus cervinus</name>
    <dbReference type="NCBI Taxonomy" id="181527"/>
    <lineage>
        <taxon>Eukaryota</taxon>
        <taxon>Fungi</taxon>
        <taxon>Dikarya</taxon>
        <taxon>Basidiomycota</taxon>
        <taxon>Agaricomycotina</taxon>
        <taxon>Agaricomycetes</taxon>
        <taxon>Agaricomycetidae</taxon>
        <taxon>Agaricales</taxon>
        <taxon>Pluteineae</taxon>
        <taxon>Pluteaceae</taxon>
        <taxon>Pluteus</taxon>
    </lineage>
</organism>
<gene>
    <name evidence="1" type="ORF">BDN72DRAFT_822776</name>
</gene>
<dbReference type="Proteomes" id="UP000308600">
    <property type="component" value="Unassembled WGS sequence"/>
</dbReference>
<reference evidence="1 2" key="1">
    <citation type="journal article" date="2019" name="Nat. Ecol. Evol.">
        <title>Megaphylogeny resolves global patterns of mushroom evolution.</title>
        <authorList>
            <person name="Varga T."/>
            <person name="Krizsan K."/>
            <person name="Foldi C."/>
            <person name="Dima B."/>
            <person name="Sanchez-Garcia M."/>
            <person name="Sanchez-Ramirez S."/>
            <person name="Szollosi G.J."/>
            <person name="Szarkandi J.G."/>
            <person name="Papp V."/>
            <person name="Albert L."/>
            <person name="Andreopoulos W."/>
            <person name="Angelini C."/>
            <person name="Antonin V."/>
            <person name="Barry K.W."/>
            <person name="Bougher N.L."/>
            <person name="Buchanan P."/>
            <person name="Buyck B."/>
            <person name="Bense V."/>
            <person name="Catcheside P."/>
            <person name="Chovatia M."/>
            <person name="Cooper J."/>
            <person name="Damon W."/>
            <person name="Desjardin D."/>
            <person name="Finy P."/>
            <person name="Geml J."/>
            <person name="Haridas S."/>
            <person name="Hughes K."/>
            <person name="Justo A."/>
            <person name="Karasinski D."/>
            <person name="Kautmanova I."/>
            <person name="Kiss B."/>
            <person name="Kocsube S."/>
            <person name="Kotiranta H."/>
            <person name="LaButti K.M."/>
            <person name="Lechner B.E."/>
            <person name="Liimatainen K."/>
            <person name="Lipzen A."/>
            <person name="Lukacs Z."/>
            <person name="Mihaltcheva S."/>
            <person name="Morgado L.N."/>
            <person name="Niskanen T."/>
            <person name="Noordeloos M.E."/>
            <person name="Ohm R.A."/>
            <person name="Ortiz-Santana B."/>
            <person name="Ovrebo C."/>
            <person name="Racz N."/>
            <person name="Riley R."/>
            <person name="Savchenko A."/>
            <person name="Shiryaev A."/>
            <person name="Soop K."/>
            <person name="Spirin V."/>
            <person name="Szebenyi C."/>
            <person name="Tomsovsky M."/>
            <person name="Tulloss R.E."/>
            <person name="Uehling J."/>
            <person name="Grigoriev I.V."/>
            <person name="Vagvolgyi C."/>
            <person name="Papp T."/>
            <person name="Martin F.M."/>
            <person name="Miettinen O."/>
            <person name="Hibbett D.S."/>
            <person name="Nagy L.G."/>
        </authorList>
    </citation>
    <scope>NUCLEOTIDE SEQUENCE [LARGE SCALE GENOMIC DNA]</scope>
    <source>
        <strain evidence="1 2">NL-1719</strain>
    </source>
</reference>
<evidence type="ECO:0000313" key="1">
    <source>
        <dbReference type="EMBL" id="TFK67121.1"/>
    </source>
</evidence>
<name>A0ACD3ANM7_9AGAR</name>
<sequence length="407" mass="45579">MSLQFLQDYYPNSIFSIFSFLGFVACTIPLPWHLEAWNTGMCLYMVWTGLGCLILFINSIVWHHNAINWSPIWCDITARYIVGLNSAIPATCLAITRRLYHITAIRIPASKVDNRRAMIVDIAIGLGIPFLEMVLQYIPQGHRFNIFEDIGCWPFTYGTTVGLVFVFLPPIALCLISGVYAVLGIRSFWKSRADIDEILSGMGHRNLTPSRYIRLLCFSTLGVLITIPLALYDLGLNLHIGNMQPWTGWRATHADFQRVDQFPAIIWKSQSFLVTPLEISRWSVVGSAFLFFVFFSFADEAIKKYRSALRAVSMNIGLSTDTGDTFTPLASSTLSSSTVSLKVDVETSFPPIAMTSPDYVMDISPIRPRPHTTRPHVLVAPPLACPSNGFTAIKMPPLARTNVYQIV</sequence>
<accession>A0ACD3ANM7</accession>